<proteinExistence type="predicted"/>
<dbReference type="InterPro" id="IPR036259">
    <property type="entry name" value="MFS_trans_sf"/>
</dbReference>
<keyword evidence="2" id="KW-0813">Transport</keyword>
<evidence type="ECO:0000256" key="4">
    <source>
        <dbReference type="ARBA" id="ARBA00022692"/>
    </source>
</evidence>
<dbReference type="Pfam" id="PF07690">
    <property type="entry name" value="MFS_1"/>
    <property type="match status" value="1"/>
</dbReference>
<dbReference type="GeneID" id="95579571"/>
<feature type="transmembrane region" description="Helical" evidence="7">
    <location>
        <begin position="349"/>
        <end position="370"/>
    </location>
</feature>
<protein>
    <recommendedName>
        <fullName evidence="10">MFS transporter</fullName>
    </recommendedName>
</protein>
<gene>
    <name evidence="8" type="ORF">CBF28_07540</name>
</gene>
<feature type="transmembrane region" description="Helical" evidence="7">
    <location>
        <begin position="317"/>
        <end position="337"/>
    </location>
</feature>
<feature type="transmembrane region" description="Helical" evidence="7">
    <location>
        <begin position="376"/>
        <end position="397"/>
    </location>
</feature>
<evidence type="ECO:0000256" key="5">
    <source>
        <dbReference type="ARBA" id="ARBA00022989"/>
    </source>
</evidence>
<sequence>MKNKLYMQWRSLEWISLLGDSLYYLALLSYASKLSNPSLAVMIVSISETIPNFFQILLGVLADSTRQRTKRFFQSGIVRGMIYAIIGLIIMFTDSIYAIFFIGILNSVSDLFGRYVSLCIDPFIKFIVSEENLEKALSINFVVRSSISMFANFLGVILISIVGIFQLAFINAATFFIVSIGISVIHPKLEKIELEIESQKYNSVKDVFSYVISSLKKLLEIKKMRTLFIIAAGLNSVAVTIVPISTIALSYNSEYTIINISFSIAMIQALIMVSGIVGSWVGANYLKKIPTKTLLFTSFLGNLLYVAMLFIDQLWLGIVVLLMSIFTTSIFNLRFSSEIIKSTSAEQMGTIYACMDSFFLVVPSIISMIFMGIANISLVCYIFVIAIFCLLYMLFILTKEKSVYF</sequence>
<comment type="caution">
    <text evidence="8">The sequence shown here is derived from an EMBL/GenBank/DDBJ whole genome shotgun (WGS) entry which is preliminary data.</text>
</comment>
<keyword evidence="4 7" id="KW-0812">Transmembrane</keyword>
<dbReference type="EMBL" id="NGKB01000006">
    <property type="protein sequence ID" value="RSU14914.1"/>
    <property type="molecule type" value="Genomic_DNA"/>
</dbReference>
<reference evidence="8 9" key="1">
    <citation type="submission" date="2017-05" db="EMBL/GenBank/DDBJ databases">
        <title>Vagococcus spp. assemblies.</title>
        <authorList>
            <person name="Gulvik C.A."/>
        </authorList>
    </citation>
    <scope>NUCLEOTIDE SEQUENCE [LARGE SCALE GENOMIC DNA]</scope>
    <source>
        <strain evidence="8 9">SS1714</strain>
    </source>
</reference>
<evidence type="ECO:0008006" key="10">
    <source>
        <dbReference type="Google" id="ProtNLM"/>
    </source>
</evidence>
<dbReference type="InterPro" id="IPR011701">
    <property type="entry name" value="MFS"/>
</dbReference>
<dbReference type="Gene3D" id="1.20.1250.20">
    <property type="entry name" value="MFS general substrate transporter like domains"/>
    <property type="match status" value="1"/>
</dbReference>
<feature type="transmembrane region" description="Helical" evidence="7">
    <location>
        <begin position="82"/>
        <end position="105"/>
    </location>
</feature>
<comment type="subcellular location">
    <subcellularLocation>
        <location evidence="1">Cell membrane</location>
        <topology evidence="1">Multi-pass membrane protein</topology>
    </subcellularLocation>
</comment>
<evidence type="ECO:0000256" key="1">
    <source>
        <dbReference type="ARBA" id="ARBA00004651"/>
    </source>
</evidence>
<dbReference type="SUPFAM" id="SSF103473">
    <property type="entry name" value="MFS general substrate transporter"/>
    <property type="match status" value="1"/>
</dbReference>
<organism evidence="8 9">
    <name type="scientific">Vagococcus carniphilus</name>
    <dbReference type="NCBI Taxonomy" id="218144"/>
    <lineage>
        <taxon>Bacteria</taxon>
        <taxon>Bacillati</taxon>
        <taxon>Bacillota</taxon>
        <taxon>Bacilli</taxon>
        <taxon>Lactobacillales</taxon>
        <taxon>Enterococcaceae</taxon>
        <taxon>Vagococcus</taxon>
    </lineage>
</organism>
<dbReference type="Proteomes" id="UP000288028">
    <property type="component" value="Unassembled WGS sequence"/>
</dbReference>
<evidence type="ECO:0000256" key="3">
    <source>
        <dbReference type="ARBA" id="ARBA00022475"/>
    </source>
</evidence>
<dbReference type="AlphaFoldDB" id="A0A430B3M5"/>
<accession>A0A430B3M5</accession>
<feature type="transmembrane region" description="Helical" evidence="7">
    <location>
        <begin position="226"/>
        <end position="251"/>
    </location>
</feature>
<dbReference type="GO" id="GO:0022857">
    <property type="term" value="F:transmembrane transporter activity"/>
    <property type="evidence" value="ECO:0007669"/>
    <property type="project" value="InterPro"/>
</dbReference>
<evidence type="ECO:0000256" key="2">
    <source>
        <dbReference type="ARBA" id="ARBA00022448"/>
    </source>
</evidence>
<keyword evidence="9" id="KW-1185">Reference proteome</keyword>
<dbReference type="RefSeq" id="WP_126793608.1">
    <property type="nucleotide sequence ID" value="NZ_CP060720.1"/>
</dbReference>
<evidence type="ECO:0000313" key="8">
    <source>
        <dbReference type="EMBL" id="RSU14914.1"/>
    </source>
</evidence>
<dbReference type="OrthoDB" id="2293709at2"/>
<feature type="transmembrane region" description="Helical" evidence="7">
    <location>
        <begin position="12"/>
        <end position="32"/>
    </location>
</feature>
<keyword evidence="3" id="KW-1003">Cell membrane</keyword>
<evidence type="ECO:0000256" key="7">
    <source>
        <dbReference type="SAM" id="Phobius"/>
    </source>
</evidence>
<dbReference type="PANTHER" id="PTHR43266">
    <property type="entry name" value="MACROLIDE-EFFLUX PROTEIN"/>
    <property type="match status" value="1"/>
</dbReference>
<name>A0A430B3M5_9ENTE</name>
<keyword evidence="5 7" id="KW-1133">Transmembrane helix</keyword>
<feature type="transmembrane region" description="Helical" evidence="7">
    <location>
        <begin position="293"/>
        <end position="311"/>
    </location>
</feature>
<feature type="transmembrane region" description="Helical" evidence="7">
    <location>
        <begin position="257"/>
        <end position="281"/>
    </location>
</feature>
<dbReference type="PANTHER" id="PTHR43266:SF2">
    <property type="entry name" value="MAJOR FACILITATOR SUPERFAMILY (MFS) PROFILE DOMAIN-CONTAINING PROTEIN"/>
    <property type="match status" value="1"/>
</dbReference>
<evidence type="ECO:0000313" key="9">
    <source>
        <dbReference type="Proteomes" id="UP000288028"/>
    </source>
</evidence>
<keyword evidence="6 7" id="KW-0472">Membrane</keyword>
<feature type="transmembrane region" description="Helical" evidence="7">
    <location>
        <begin position="38"/>
        <end position="61"/>
    </location>
</feature>
<evidence type="ECO:0000256" key="6">
    <source>
        <dbReference type="ARBA" id="ARBA00023136"/>
    </source>
</evidence>
<dbReference type="GO" id="GO:0005886">
    <property type="term" value="C:plasma membrane"/>
    <property type="evidence" value="ECO:0007669"/>
    <property type="project" value="UniProtKB-SubCell"/>
</dbReference>